<protein>
    <submittedName>
        <fullName evidence="1">Uncharacterized protein</fullName>
    </submittedName>
</protein>
<feature type="non-terminal residue" evidence="1">
    <location>
        <position position="1"/>
    </location>
</feature>
<proteinExistence type="predicted"/>
<accession>A0A067BN64</accession>
<gene>
    <name evidence="1" type="ORF">SPRG_18664</name>
</gene>
<dbReference type="EMBL" id="KK584557">
    <property type="protein sequence ID" value="KDO15796.1"/>
    <property type="molecule type" value="Genomic_DNA"/>
</dbReference>
<dbReference type="Proteomes" id="UP000030745">
    <property type="component" value="Unassembled WGS sequence"/>
</dbReference>
<dbReference type="RefSeq" id="XP_012213494.1">
    <property type="nucleotide sequence ID" value="XM_012358104.1"/>
</dbReference>
<name>A0A067BN64_SAPPC</name>
<evidence type="ECO:0000313" key="1">
    <source>
        <dbReference type="EMBL" id="KDO15796.1"/>
    </source>
</evidence>
<organism evidence="1 2">
    <name type="scientific">Saprolegnia parasitica (strain CBS 223.65)</name>
    <dbReference type="NCBI Taxonomy" id="695850"/>
    <lineage>
        <taxon>Eukaryota</taxon>
        <taxon>Sar</taxon>
        <taxon>Stramenopiles</taxon>
        <taxon>Oomycota</taxon>
        <taxon>Saprolegniomycetes</taxon>
        <taxon>Saprolegniales</taxon>
        <taxon>Saprolegniaceae</taxon>
        <taxon>Saprolegnia</taxon>
    </lineage>
</organism>
<dbReference type="KEGG" id="spar:SPRG_18664"/>
<dbReference type="GeneID" id="24140186"/>
<dbReference type="AlphaFoldDB" id="A0A067BN64"/>
<keyword evidence="2" id="KW-1185">Reference proteome</keyword>
<dbReference type="VEuPathDB" id="FungiDB:SPRG_18664"/>
<sequence>EQVQNLETQLIKLEEKLAADKSSAMATIATHVATIKSLQVAPRAVEAVSSVAASALQAAAPSESAKVKVRFLNDTCSAVDLTGMI</sequence>
<evidence type="ECO:0000313" key="2">
    <source>
        <dbReference type="Proteomes" id="UP000030745"/>
    </source>
</evidence>
<reference evidence="1 2" key="1">
    <citation type="journal article" date="2013" name="PLoS Genet.">
        <title>Distinctive expansion of potential virulence genes in the genome of the oomycete fish pathogen Saprolegnia parasitica.</title>
        <authorList>
            <person name="Jiang R.H."/>
            <person name="de Bruijn I."/>
            <person name="Haas B.J."/>
            <person name="Belmonte R."/>
            <person name="Lobach L."/>
            <person name="Christie J."/>
            <person name="van den Ackerveken G."/>
            <person name="Bottin A."/>
            <person name="Bulone V."/>
            <person name="Diaz-Moreno S.M."/>
            <person name="Dumas B."/>
            <person name="Fan L."/>
            <person name="Gaulin E."/>
            <person name="Govers F."/>
            <person name="Grenville-Briggs L.J."/>
            <person name="Horner N.R."/>
            <person name="Levin J.Z."/>
            <person name="Mammella M."/>
            <person name="Meijer H.J."/>
            <person name="Morris P."/>
            <person name="Nusbaum C."/>
            <person name="Oome S."/>
            <person name="Phillips A.J."/>
            <person name="van Rooyen D."/>
            <person name="Rzeszutek E."/>
            <person name="Saraiva M."/>
            <person name="Secombes C.J."/>
            <person name="Seidl M.F."/>
            <person name="Snel B."/>
            <person name="Stassen J.H."/>
            <person name="Sykes S."/>
            <person name="Tripathy S."/>
            <person name="van den Berg H."/>
            <person name="Vega-Arreguin J.C."/>
            <person name="Wawra S."/>
            <person name="Young S.K."/>
            <person name="Zeng Q."/>
            <person name="Dieguez-Uribeondo J."/>
            <person name="Russ C."/>
            <person name="Tyler B.M."/>
            <person name="van West P."/>
        </authorList>
    </citation>
    <scope>NUCLEOTIDE SEQUENCE [LARGE SCALE GENOMIC DNA]</scope>
    <source>
        <strain evidence="1 2">CBS 223.65</strain>
    </source>
</reference>